<keyword evidence="3" id="KW-1185">Reference proteome</keyword>
<evidence type="ECO:0000313" key="2">
    <source>
        <dbReference type="EMBL" id="QIZ75818.1"/>
    </source>
</evidence>
<evidence type="ECO:0000256" key="1">
    <source>
        <dbReference type="SAM" id="SignalP"/>
    </source>
</evidence>
<protein>
    <recommendedName>
        <fullName evidence="4">Nickel/cobalt transporter regulator</fullName>
    </recommendedName>
</protein>
<dbReference type="KEGG" id="fes:HER31_02230"/>
<gene>
    <name evidence="2" type="ORF">HER31_02230</name>
</gene>
<evidence type="ECO:0008006" key="4">
    <source>
        <dbReference type="Google" id="ProtNLM"/>
    </source>
</evidence>
<dbReference type="AlphaFoldDB" id="A0A6H1UAG0"/>
<reference evidence="2 3" key="1">
    <citation type="submission" date="2020-04" db="EMBL/GenBank/DDBJ databases">
        <title>Ferrimonas sp. S7 isolated from sea water.</title>
        <authorList>
            <person name="Bae S.S."/>
            <person name="Baek K."/>
        </authorList>
    </citation>
    <scope>NUCLEOTIDE SEQUENCE [LARGE SCALE GENOMIC DNA]</scope>
    <source>
        <strain evidence="2 3">S7</strain>
    </source>
</reference>
<feature type="signal peptide" evidence="1">
    <location>
        <begin position="1"/>
        <end position="20"/>
    </location>
</feature>
<evidence type="ECO:0000313" key="3">
    <source>
        <dbReference type="Proteomes" id="UP000501602"/>
    </source>
</evidence>
<accession>A0A6H1UAG0</accession>
<proteinExistence type="predicted"/>
<feature type="chain" id="PRO_5026050479" description="Nickel/cobalt transporter regulator" evidence="1">
    <location>
        <begin position="21"/>
        <end position="174"/>
    </location>
</feature>
<dbReference type="Proteomes" id="UP000501602">
    <property type="component" value="Chromosome"/>
</dbReference>
<dbReference type="EMBL" id="CP051180">
    <property type="protein sequence ID" value="QIZ75818.1"/>
    <property type="molecule type" value="Genomic_DNA"/>
</dbReference>
<dbReference type="RefSeq" id="WP_168659079.1">
    <property type="nucleotide sequence ID" value="NZ_CP051180.1"/>
</dbReference>
<organism evidence="2 3">
    <name type="scientific">Ferrimonas lipolytica</name>
    <dbReference type="NCBI Taxonomy" id="2724191"/>
    <lineage>
        <taxon>Bacteria</taxon>
        <taxon>Pseudomonadati</taxon>
        <taxon>Pseudomonadota</taxon>
        <taxon>Gammaproteobacteria</taxon>
        <taxon>Alteromonadales</taxon>
        <taxon>Ferrimonadaceae</taxon>
        <taxon>Ferrimonas</taxon>
    </lineage>
</organism>
<name>A0A6H1UAG0_9GAMM</name>
<keyword evidence="1" id="KW-0732">Signal</keyword>
<sequence>MKPILISLVIATLAATPALAKNGHGHDNNHKKTHNKVIVVKPGKHYKTPKHRSYYRRDIRDIATFAVFAGISYAVIDNVFYRQQGDQYVYVSQPPVGSYTVTTTQTTTTPTAAVSATAAPAASYGGYTIGSIVSALPAGHKAVSVDGVSYRQYQGVWFAPIAGSSQFVVVNSPL</sequence>